<keyword evidence="3" id="KW-1185">Reference proteome</keyword>
<organism evidence="2 3">
    <name type="scientific">Petrolisthes cinctipes</name>
    <name type="common">Flat porcelain crab</name>
    <dbReference type="NCBI Taxonomy" id="88211"/>
    <lineage>
        <taxon>Eukaryota</taxon>
        <taxon>Metazoa</taxon>
        <taxon>Ecdysozoa</taxon>
        <taxon>Arthropoda</taxon>
        <taxon>Crustacea</taxon>
        <taxon>Multicrustacea</taxon>
        <taxon>Malacostraca</taxon>
        <taxon>Eumalacostraca</taxon>
        <taxon>Eucarida</taxon>
        <taxon>Decapoda</taxon>
        <taxon>Pleocyemata</taxon>
        <taxon>Anomura</taxon>
        <taxon>Galatheoidea</taxon>
        <taxon>Porcellanidae</taxon>
        <taxon>Petrolisthes</taxon>
    </lineage>
</organism>
<dbReference type="Proteomes" id="UP001286313">
    <property type="component" value="Unassembled WGS sequence"/>
</dbReference>
<evidence type="ECO:0000313" key="2">
    <source>
        <dbReference type="EMBL" id="KAK3891585.1"/>
    </source>
</evidence>
<dbReference type="EMBL" id="JAWQEG010000327">
    <property type="protein sequence ID" value="KAK3891585.1"/>
    <property type="molecule type" value="Genomic_DNA"/>
</dbReference>
<accession>A0AAE1GF61</accession>
<feature type="region of interest" description="Disordered" evidence="1">
    <location>
        <begin position="69"/>
        <end position="96"/>
    </location>
</feature>
<sequence length="96" mass="10763">MKDKRSASTETRKIEMSRLMNTDLRNEDVVKKIAHTEKSVPEGIKCYEGINQVGDRNRRCLHTGASTLEEVETQQASEQESDENFDVPLPSPAAVS</sequence>
<evidence type="ECO:0000256" key="1">
    <source>
        <dbReference type="SAM" id="MobiDB-lite"/>
    </source>
</evidence>
<evidence type="ECO:0000313" key="3">
    <source>
        <dbReference type="Proteomes" id="UP001286313"/>
    </source>
</evidence>
<protein>
    <submittedName>
        <fullName evidence="2">Uncharacterized protein</fullName>
    </submittedName>
</protein>
<reference evidence="2" key="1">
    <citation type="submission" date="2023-10" db="EMBL/GenBank/DDBJ databases">
        <title>Genome assemblies of two species of porcelain crab, Petrolisthes cinctipes and Petrolisthes manimaculis (Anomura: Porcellanidae).</title>
        <authorList>
            <person name="Angst P."/>
        </authorList>
    </citation>
    <scope>NUCLEOTIDE SEQUENCE</scope>
    <source>
        <strain evidence="2">PB745_01</strain>
        <tissue evidence="2">Gill</tissue>
    </source>
</reference>
<comment type="caution">
    <text evidence="2">The sequence shown here is derived from an EMBL/GenBank/DDBJ whole genome shotgun (WGS) entry which is preliminary data.</text>
</comment>
<gene>
    <name evidence="2" type="ORF">Pcinc_004532</name>
</gene>
<proteinExistence type="predicted"/>
<name>A0AAE1GF61_PETCI</name>
<dbReference type="AlphaFoldDB" id="A0AAE1GF61"/>